<feature type="binding site" evidence="6">
    <location>
        <position position="182"/>
    </location>
    <ligand>
        <name>substrate</name>
    </ligand>
</feature>
<evidence type="ECO:0000313" key="8">
    <source>
        <dbReference type="EMBL" id="CAB9529164.1"/>
    </source>
</evidence>
<dbReference type="FunFam" id="3.90.550.10:FF:000002">
    <property type="entry name" value="UTP--glucose-1-phosphate uridylyltransferase"/>
    <property type="match status" value="1"/>
</dbReference>
<dbReference type="EC" id="2.7.7.9" evidence="2 5"/>
<dbReference type="PIRSF" id="PIRSF000806">
    <property type="entry name" value="UDPGP"/>
    <property type="match status" value="1"/>
</dbReference>
<dbReference type="InterPro" id="IPR029044">
    <property type="entry name" value="Nucleotide-diphossugar_trans"/>
</dbReference>
<evidence type="ECO:0000256" key="4">
    <source>
        <dbReference type="ARBA" id="ARBA00022695"/>
    </source>
</evidence>
<feature type="binding site" evidence="7">
    <location>
        <position position="88"/>
    </location>
    <ligand>
        <name>UTP</name>
        <dbReference type="ChEBI" id="CHEBI:46398"/>
    </ligand>
</feature>
<comment type="catalytic activity">
    <reaction evidence="5">
        <text>alpha-D-glucose 1-phosphate + UTP + H(+) = UDP-alpha-D-glucose + diphosphate</text>
        <dbReference type="Rhea" id="RHEA:19889"/>
        <dbReference type="ChEBI" id="CHEBI:15378"/>
        <dbReference type="ChEBI" id="CHEBI:33019"/>
        <dbReference type="ChEBI" id="CHEBI:46398"/>
        <dbReference type="ChEBI" id="CHEBI:58601"/>
        <dbReference type="ChEBI" id="CHEBI:58885"/>
        <dbReference type="EC" id="2.7.7.9"/>
    </reaction>
</comment>
<dbReference type="SUPFAM" id="SSF53448">
    <property type="entry name" value="Nucleotide-diphospho-sugar transferases"/>
    <property type="match status" value="1"/>
</dbReference>
<evidence type="ECO:0000256" key="5">
    <source>
        <dbReference type="PIRNR" id="PIRNR000806"/>
    </source>
</evidence>
<dbReference type="Proteomes" id="UP001153069">
    <property type="component" value="Unassembled WGS sequence"/>
</dbReference>
<evidence type="ECO:0000256" key="6">
    <source>
        <dbReference type="PIRSR" id="PIRSR000806-1"/>
    </source>
</evidence>
<dbReference type="EMBL" id="CAICTM010002414">
    <property type="protein sequence ID" value="CAB9529164.1"/>
    <property type="molecule type" value="Genomic_DNA"/>
</dbReference>
<accession>A0A9N8F0A0</accession>
<feature type="binding site" evidence="7">
    <location>
        <position position="153"/>
    </location>
    <ligand>
        <name>UTP</name>
        <dbReference type="ChEBI" id="CHEBI:46398"/>
    </ligand>
</feature>
<gene>
    <name evidence="8" type="ORF">SEMRO_2416_G326910.1</name>
</gene>
<evidence type="ECO:0000256" key="2">
    <source>
        <dbReference type="ARBA" id="ARBA00012415"/>
    </source>
</evidence>
<dbReference type="InterPro" id="IPR002618">
    <property type="entry name" value="UDPGP_fam"/>
</dbReference>
<comment type="caution">
    <text evidence="8">The sequence shown here is derived from an EMBL/GenBank/DDBJ whole genome shotgun (WGS) entry which is preliminary data.</text>
</comment>
<organism evidence="8 9">
    <name type="scientific">Seminavis robusta</name>
    <dbReference type="NCBI Taxonomy" id="568900"/>
    <lineage>
        <taxon>Eukaryota</taxon>
        <taxon>Sar</taxon>
        <taxon>Stramenopiles</taxon>
        <taxon>Ochrophyta</taxon>
        <taxon>Bacillariophyta</taxon>
        <taxon>Bacillariophyceae</taxon>
        <taxon>Bacillariophycidae</taxon>
        <taxon>Naviculales</taxon>
        <taxon>Naviculaceae</taxon>
        <taxon>Seminavis</taxon>
    </lineage>
</organism>
<keyword evidence="3 5" id="KW-0808">Transferase</keyword>
<keyword evidence="4 5" id="KW-0548">Nucleotidyltransferase</keyword>
<evidence type="ECO:0000256" key="1">
    <source>
        <dbReference type="ARBA" id="ARBA00010401"/>
    </source>
</evidence>
<dbReference type="AlphaFoldDB" id="A0A9N8F0A0"/>
<sequence>MVASFEPCRTKMEKEGIASSAVSAFESTFKALVSGDSGMIAESTISPVYDLAKSEEFTAKPDTSLLAKTVVLKLNGGLGTGMGLDKAKSLLQVKGEESFLDLTAKQVIQMRKDYGMKVKFMLMNSFSTSADTLQFFQTKYPDLAAEDGLEMMQNKVPKLDATTFEPATCPSNPDNEWCPPGHGDLYAALVGSGRLDALLKDGFQYMFVSNSDNLGASLDLDILTYFASKDAPFVMECCERTENDKKGGHLCMRKKDNQLILRESAMCPDEDEASFQDISKHRFFNTNNLWVRLDKLKEIIDKNGGFIPLPMIKNKKTVDPKDDSSQKVVQLETAMGAAIECFDGATAIVVPRTRFAPVKKCNDLFLLRSDAYIMKNHKPVLNPLCNGVAPVISLDSKKYKMVGALEDATEDGIPSLVKCKRLTIKGLVKMSGKTAFVGDVSIVNNSPDAKYVPFGIISGEHDLTNSTFQPVDPCLKCVIL</sequence>
<keyword evidence="9" id="KW-1185">Reference proteome</keyword>
<feature type="binding site" evidence="7">
    <location>
        <position position="359"/>
    </location>
    <ligand>
        <name>UTP</name>
        <dbReference type="ChEBI" id="CHEBI:46398"/>
    </ligand>
</feature>
<dbReference type="Gene3D" id="3.90.550.10">
    <property type="entry name" value="Spore Coat Polysaccharide Biosynthesis Protein SpsA, Chain A"/>
    <property type="match status" value="1"/>
</dbReference>
<proteinExistence type="inferred from homology"/>
<dbReference type="OrthoDB" id="2291at2759"/>
<dbReference type="GO" id="GO:0003983">
    <property type="term" value="F:UTP:glucose-1-phosphate uridylyltransferase activity"/>
    <property type="evidence" value="ECO:0007669"/>
    <property type="project" value="UniProtKB-EC"/>
</dbReference>
<evidence type="ECO:0000256" key="3">
    <source>
        <dbReference type="ARBA" id="ARBA00022679"/>
    </source>
</evidence>
<dbReference type="InterPro" id="IPR016267">
    <property type="entry name" value="UDPGP_trans"/>
</dbReference>
<feature type="binding site" evidence="7">
    <location>
        <position position="181"/>
    </location>
    <ligand>
        <name>UTP</name>
        <dbReference type="ChEBI" id="CHEBI:46398"/>
    </ligand>
</feature>
<name>A0A9N8F0A0_9STRA</name>
<dbReference type="PANTHER" id="PTHR43511">
    <property type="match status" value="1"/>
</dbReference>
<protein>
    <recommendedName>
        <fullName evidence="2 5">UTP--glucose-1-phosphate uridylyltransferase</fullName>
        <ecNumber evidence="2 5">2.7.7.9</ecNumber>
    </recommendedName>
</protein>
<feature type="binding site" evidence="7">
    <location>
        <position position="212"/>
    </location>
    <ligand>
        <name>UTP</name>
        <dbReference type="ChEBI" id="CHEBI:46398"/>
    </ligand>
</feature>
<evidence type="ECO:0000256" key="7">
    <source>
        <dbReference type="PIRSR" id="PIRSR000806-2"/>
    </source>
</evidence>
<evidence type="ECO:0000313" key="9">
    <source>
        <dbReference type="Proteomes" id="UP001153069"/>
    </source>
</evidence>
<comment type="similarity">
    <text evidence="1 5">Belongs to the UDPGP type 1 family.</text>
</comment>
<reference evidence="8" key="1">
    <citation type="submission" date="2020-06" db="EMBL/GenBank/DDBJ databases">
        <authorList>
            <consortium name="Plant Systems Biology data submission"/>
        </authorList>
    </citation>
    <scope>NUCLEOTIDE SEQUENCE</scope>
    <source>
        <strain evidence="8">D6</strain>
    </source>
</reference>
<dbReference type="Pfam" id="PF01704">
    <property type="entry name" value="UDPGP"/>
    <property type="match status" value="1"/>
</dbReference>
<dbReference type="GO" id="GO:0006011">
    <property type="term" value="P:UDP-alpha-D-glucose metabolic process"/>
    <property type="evidence" value="ECO:0007669"/>
    <property type="project" value="UniProtKB-UniRule"/>
</dbReference>
<dbReference type="Gene3D" id="2.160.10.10">
    <property type="entry name" value="Hexapeptide repeat proteins"/>
    <property type="match status" value="1"/>
</dbReference>